<proteinExistence type="predicted"/>
<keyword evidence="2" id="KW-1185">Reference proteome</keyword>
<dbReference type="Proteomes" id="UP000029121">
    <property type="component" value="Unassembled WGS sequence"/>
</dbReference>
<dbReference type="InterPro" id="IPR013078">
    <property type="entry name" value="His_Pase_superF_clade-1"/>
</dbReference>
<organism evidence="1 2">
    <name type="scientific">Capsella rubella</name>
    <dbReference type="NCBI Taxonomy" id="81985"/>
    <lineage>
        <taxon>Eukaryota</taxon>
        <taxon>Viridiplantae</taxon>
        <taxon>Streptophyta</taxon>
        <taxon>Embryophyta</taxon>
        <taxon>Tracheophyta</taxon>
        <taxon>Spermatophyta</taxon>
        <taxon>Magnoliopsida</taxon>
        <taxon>eudicotyledons</taxon>
        <taxon>Gunneridae</taxon>
        <taxon>Pentapetalae</taxon>
        <taxon>rosids</taxon>
        <taxon>malvids</taxon>
        <taxon>Brassicales</taxon>
        <taxon>Brassicaceae</taxon>
        <taxon>Camelineae</taxon>
        <taxon>Capsella</taxon>
    </lineage>
</organism>
<dbReference type="OrthoDB" id="414418at2759"/>
<dbReference type="PIRSF" id="PIRSF015897">
    <property type="entry name" value="PRIB5"/>
    <property type="match status" value="1"/>
</dbReference>
<dbReference type="CDD" id="cd07067">
    <property type="entry name" value="HP_PGM_like"/>
    <property type="match status" value="1"/>
</dbReference>
<accession>R0H5L0</accession>
<dbReference type="AlphaFoldDB" id="R0H5L0"/>
<dbReference type="SUPFAM" id="SSF53254">
    <property type="entry name" value="Phosphoglycerate mutase-like"/>
    <property type="match status" value="1"/>
</dbReference>
<dbReference type="InterPro" id="IPR029033">
    <property type="entry name" value="His_PPase_superfam"/>
</dbReference>
<evidence type="ECO:0008006" key="3">
    <source>
        <dbReference type="Google" id="ProtNLM"/>
    </source>
</evidence>
<dbReference type="KEGG" id="crb:17886987"/>
<gene>
    <name evidence="1" type="ORF">CARUB_v10017807mg</name>
</gene>
<protein>
    <recommendedName>
        <fullName evidence="3">Phosphoglycerate mutase family protein</fullName>
    </recommendedName>
</protein>
<dbReference type="Pfam" id="PF00300">
    <property type="entry name" value="His_Phos_1"/>
    <property type="match status" value="2"/>
</dbReference>
<evidence type="ECO:0000313" key="2">
    <source>
        <dbReference type="Proteomes" id="UP000029121"/>
    </source>
</evidence>
<sequence>MESAKPNTYSHQNVIVMRHGDRLDEAHSESEPLWTSTAARPWDPPLAPVGMDRAFRTGQRIRSEIGFPIHRVFVSPFLRCIQTASQVVAALSAVEPEHKAMSSKDVLGMDNTKLKVSMEFGLCEVLSTTCMNSEVVPKDGNFDFKISDLEAMFPEGTVDSNVDMVYKELPQWGESSQGFKDRYYNTVKALAEKYPSENLLLVTHWGGVSVALYNYFKDATKYMVDYCGYVEMTRQVLDGKPEEFEVVTSHRVSFKENNLPIHDLHVISQSPVKPVCM</sequence>
<dbReference type="InterPro" id="IPR012398">
    <property type="entry name" value="PRIB5"/>
</dbReference>
<evidence type="ECO:0000313" key="1">
    <source>
        <dbReference type="EMBL" id="EOA24549.1"/>
    </source>
</evidence>
<reference evidence="2" key="1">
    <citation type="journal article" date="2013" name="Nat. Genet.">
        <title>The Capsella rubella genome and the genomic consequences of rapid mating system evolution.</title>
        <authorList>
            <person name="Slotte T."/>
            <person name="Hazzouri K.M."/>
            <person name="Agren J.A."/>
            <person name="Koenig D."/>
            <person name="Maumus F."/>
            <person name="Guo Y.L."/>
            <person name="Steige K."/>
            <person name="Platts A.E."/>
            <person name="Escobar J.S."/>
            <person name="Newman L.K."/>
            <person name="Wang W."/>
            <person name="Mandakova T."/>
            <person name="Vello E."/>
            <person name="Smith L.M."/>
            <person name="Henz S.R."/>
            <person name="Steffen J."/>
            <person name="Takuno S."/>
            <person name="Brandvain Y."/>
            <person name="Coop G."/>
            <person name="Andolfatto P."/>
            <person name="Hu T.T."/>
            <person name="Blanchette M."/>
            <person name="Clark R.M."/>
            <person name="Quesneville H."/>
            <person name="Nordborg M."/>
            <person name="Gaut B.S."/>
            <person name="Lysak M.A."/>
            <person name="Jenkins J."/>
            <person name="Grimwood J."/>
            <person name="Chapman J."/>
            <person name="Prochnik S."/>
            <person name="Shu S."/>
            <person name="Rokhsar D."/>
            <person name="Schmutz J."/>
            <person name="Weigel D."/>
            <person name="Wright S.I."/>
        </authorList>
    </citation>
    <scope>NUCLEOTIDE SEQUENCE [LARGE SCALE GENOMIC DNA]</scope>
    <source>
        <strain evidence="2">cv. Monte Gargano</strain>
    </source>
</reference>
<dbReference type="eggNOG" id="KOG3734">
    <property type="taxonomic scope" value="Eukaryota"/>
</dbReference>
<dbReference type="STRING" id="81985.R0H5L0"/>
<dbReference type="EMBL" id="KB870809">
    <property type="protein sequence ID" value="EOA24549.1"/>
    <property type="molecule type" value="Genomic_DNA"/>
</dbReference>
<dbReference type="Gene3D" id="3.40.50.1240">
    <property type="entry name" value="Phosphoglycerate mutase-like"/>
    <property type="match status" value="1"/>
</dbReference>
<name>R0H5L0_9BRAS</name>
<dbReference type="PANTHER" id="PTHR16469">
    <property type="entry name" value="UBIQUITIN-ASSOCIATED AND SH3 DOMAIN-CONTAINING BA-RELATED"/>
    <property type="match status" value="1"/>
</dbReference>
<dbReference type="InterPro" id="IPR051710">
    <property type="entry name" value="Phosphatase_SH3-domain"/>
</dbReference>
<dbReference type="PANTHER" id="PTHR16469:SF42">
    <property type="entry name" value="PHOSPHOGLYCERATE MUTASE FAMILY PROTEIN"/>
    <property type="match status" value="1"/>
</dbReference>